<keyword evidence="3" id="KW-1185">Reference proteome</keyword>
<organism evidence="2 3">
    <name type="scientific">Didymella exigua CBS 183.55</name>
    <dbReference type="NCBI Taxonomy" id="1150837"/>
    <lineage>
        <taxon>Eukaryota</taxon>
        <taxon>Fungi</taxon>
        <taxon>Dikarya</taxon>
        <taxon>Ascomycota</taxon>
        <taxon>Pezizomycotina</taxon>
        <taxon>Dothideomycetes</taxon>
        <taxon>Pleosporomycetidae</taxon>
        <taxon>Pleosporales</taxon>
        <taxon>Pleosporineae</taxon>
        <taxon>Didymellaceae</taxon>
        <taxon>Didymella</taxon>
    </lineage>
</organism>
<evidence type="ECO:0000313" key="2">
    <source>
        <dbReference type="EMBL" id="KAF1922706.1"/>
    </source>
</evidence>
<protein>
    <submittedName>
        <fullName evidence="2">Uncharacterized protein</fullName>
    </submittedName>
</protein>
<proteinExistence type="predicted"/>
<dbReference type="AlphaFoldDB" id="A0A6A5R7L8"/>
<dbReference type="GeneID" id="54352130"/>
<evidence type="ECO:0000313" key="3">
    <source>
        <dbReference type="Proteomes" id="UP000800082"/>
    </source>
</evidence>
<feature type="region of interest" description="Disordered" evidence="1">
    <location>
        <begin position="1"/>
        <end position="66"/>
    </location>
</feature>
<reference evidence="2" key="1">
    <citation type="journal article" date="2020" name="Stud. Mycol.">
        <title>101 Dothideomycetes genomes: a test case for predicting lifestyles and emergence of pathogens.</title>
        <authorList>
            <person name="Haridas S."/>
            <person name="Albert R."/>
            <person name="Binder M."/>
            <person name="Bloem J."/>
            <person name="Labutti K."/>
            <person name="Salamov A."/>
            <person name="Andreopoulos B."/>
            <person name="Baker S."/>
            <person name="Barry K."/>
            <person name="Bills G."/>
            <person name="Bluhm B."/>
            <person name="Cannon C."/>
            <person name="Castanera R."/>
            <person name="Culley D."/>
            <person name="Daum C."/>
            <person name="Ezra D."/>
            <person name="Gonzalez J."/>
            <person name="Henrissat B."/>
            <person name="Kuo A."/>
            <person name="Liang C."/>
            <person name="Lipzen A."/>
            <person name="Lutzoni F."/>
            <person name="Magnuson J."/>
            <person name="Mondo S."/>
            <person name="Nolan M."/>
            <person name="Ohm R."/>
            <person name="Pangilinan J."/>
            <person name="Park H.-J."/>
            <person name="Ramirez L."/>
            <person name="Alfaro M."/>
            <person name="Sun H."/>
            <person name="Tritt A."/>
            <person name="Yoshinaga Y."/>
            <person name="Zwiers L.-H."/>
            <person name="Turgeon B."/>
            <person name="Goodwin S."/>
            <person name="Spatafora J."/>
            <person name="Crous P."/>
            <person name="Grigoriev I."/>
        </authorList>
    </citation>
    <scope>NUCLEOTIDE SEQUENCE</scope>
    <source>
        <strain evidence="2">CBS 183.55</strain>
    </source>
</reference>
<gene>
    <name evidence="2" type="ORF">M421DRAFT_426638</name>
</gene>
<dbReference type="RefSeq" id="XP_033442959.1">
    <property type="nucleotide sequence ID" value="XM_033594462.1"/>
</dbReference>
<dbReference type="Proteomes" id="UP000800082">
    <property type="component" value="Unassembled WGS sequence"/>
</dbReference>
<name>A0A6A5R7L8_9PLEO</name>
<evidence type="ECO:0000256" key="1">
    <source>
        <dbReference type="SAM" id="MobiDB-lite"/>
    </source>
</evidence>
<accession>A0A6A5R7L8</accession>
<dbReference type="EMBL" id="ML979017">
    <property type="protein sequence ID" value="KAF1922706.1"/>
    <property type="molecule type" value="Genomic_DNA"/>
</dbReference>
<sequence length="66" mass="7261">MRKVIGNTLLSSNRQPGDMFHGTNSRNDPSGRKEGGAFSRVWRRSEKHSTQEPGGRIVGGHVCRVA</sequence>